<feature type="domain" description="SRCR" evidence="9">
    <location>
        <begin position="490"/>
        <end position="590"/>
    </location>
</feature>
<feature type="disulfide bond" evidence="7">
    <location>
        <begin position="335"/>
        <end position="345"/>
    </location>
</feature>
<evidence type="ECO:0000256" key="2">
    <source>
        <dbReference type="ARBA" id="ARBA00022525"/>
    </source>
</evidence>
<feature type="domain" description="SRCR" evidence="9">
    <location>
        <begin position="154"/>
        <end position="254"/>
    </location>
</feature>
<feature type="disulfide bond" evidence="7">
    <location>
        <begin position="447"/>
        <end position="457"/>
    </location>
</feature>
<dbReference type="InterPro" id="IPR036772">
    <property type="entry name" value="SRCR-like_dom_sf"/>
</dbReference>
<feature type="disulfide bond" evidence="7">
    <location>
        <begin position="304"/>
        <end position="365"/>
    </location>
</feature>
<dbReference type="Gene3D" id="3.10.250.10">
    <property type="entry name" value="SRCR-like domain"/>
    <property type="match status" value="7"/>
</dbReference>
<feature type="disulfide bond" evidence="7">
    <location>
        <begin position="416"/>
        <end position="477"/>
    </location>
</feature>
<keyword evidence="4" id="KW-0677">Repeat</keyword>
<feature type="signal peptide" evidence="8">
    <location>
        <begin position="1"/>
        <end position="22"/>
    </location>
</feature>
<dbReference type="PROSITE" id="PS50287">
    <property type="entry name" value="SRCR_2"/>
    <property type="match status" value="7"/>
</dbReference>
<keyword evidence="3 8" id="KW-0732">Signal</keyword>
<feature type="disulfide bond" evidence="7">
    <location>
        <begin position="403"/>
        <end position="467"/>
    </location>
</feature>
<evidence type="ECO:0000313" key="10">
    <source>
        <dbReference type="Proteomes" id="UP000515156"/>
    </source>
</evidence>
<evidence type="ECO:0000256" key="3">
    <source>
        <dbReference type="ARBA" id="ARBA00022729"/>
    </source>
</evidence>
<dbReference type="PANTHER" id="PTHR48071">
    <property type="entry name" value="SRCR DOMAIN-CONTAINING PROTEIN"/>
    <property type="match status" value="1"/>
</dbReference>
<comment type="subcellular location">
    <subcellularLocation>
        <location evidence="1">Secreted</location>
    </subcellularLocation>
</comment>
<evidence type="ECO:0000256" key="8">
    <source>
        <dbReference type="SAM" id="SignalP"/>
    </source>
</evidence>
<feature type="disulfide bond" evidence="7">
    <location>
        <begin position="113"/>
        <end position="123"/>
    </location>
</feature>
<dbReference type="GeneID" id="115471034"/>
<dbReference type="GO" id="GO:0004252">
    <property type="term" value="F:serine-type endopeptidase activity"/>
    <property type="evidence" value="ECO:0007669"/>
    <property type="project" value="TreeGrafter"/>
</dbReference>
<dbReference type="RefSeq" id="XP_030060563.1">
    <property type="nucleotide sequence ID" value="XM_030204703.1"/>
</dbReference>
<dbReference type="KEGG" id="muo:115471034"/>
<feature type="disulfide bond" evidence="7">
    <location>
        <begin position="192"/>
        <end position="253"/>
    </location>
</feature>
<feature type="disulfide bond" evidence="7">
    <location>
        <begin position="515"/>
        <end position="579"/>
    </location>
</feature>
<sequence>MGGTSIFLWALLLAGILQRTASQLSVTSRPSLPASSAGGSIHEIRLVNSSDRCAGRVEVYYAGNWGTVCDDSWDTADGNVVCRQLGCGVAISAPGNARFGQGTGTILLDDVRCTGSERYLSLCPSNGWNRHNCNHNEDAGVICSDIFIRSMHLIRLVNSSDRCAGRVEVYYAGNWGTVCDDSWDTADGNVVCRQLGCGVATSAPRNARFGPGRGNILLDDVRCTGREQYLSLCPSNGWNRHNCNHNKDAGVICSASSQKPGSMHQIRLVNGPDRCAGQVEVYYAGNWGTVCDDSWDTADGNVVCRQLGCGVATSAPRNARFGPGRGNILLDDVRCTGREQYLSLCPSNGWNRHNCNHNKDASVICSASSQKPGSMHQIRLVNGPDRCAGRVEVYYAGNWGTVCDDSWDTADGNVVCRQLGCGVATSAPRNARFGPGRGNILLDDVRCTGREQYLSLCPSNGWNRHNCNHNKDAGVICSASSQKPGSMHQIRLVNGPDRCAGRVEVYYAGNWGTVCDDSWDTADGNVVCRQLGCGVATSAPRNARFGPGRGNILLDDVRCTGREQYLSLCPSNGWNRHNCNHNKDAGVICSASSQKPGSMHQIRLVNGPDRCAGRVEVYYAGNWGTVCDDSWDTADGNVVCRQLGCGVATSAPRNARFGPGRGNILLDDVRCTGREQYLSLCPSNGWNRHNCNHNKDAGVICSASSQKPGSMHQIRLVNGPDRCAGRVEVYYAGNWGTVCDDSWDTADGNVVCRQLGCGVATSAPRNARFGPGRGNILLDDVRCTGREQYLSLCPSNGWNRHNCNHNKDASVICSV</sequence>
<keyword evidence="5 7" id="KW-1015">Disulfide bond</keyword>
<feature type="disulfide bond" evidence="7">
    <location>
        <begin position="528"/>
        <end position="589"/>
    </location>
</feature>
<evidence type="ECO:0000259" key="9">
    <source>
        <dbReference type="PROSITE" id="PS50287"/>
    </source>
</evidence>
<feature type="disulfide bond" evidence="7">
    <location>
        <begin position="752"/>
        <end position="813"/>
    </location>
</feature>
<dbReference type="InterPro" id="IPR001190">
    <property type="entry name" value="SRCR"/>
</dbReference>
<dbReference type="Proteomes" id="UP000515156">
    <property type="component" value="Chromosome 5"/>
</dbReference>
<accession>A0A6P7Y6H3</accession>
<protein>
    <submittedName>
        <fullName evidence="11">LOW QUALITY PROTEIN: deleted in malignant brain tumors 1 protein-like</fullName>
    </submittedName>
</protein>
<evidence type="ECO:0000256" key="5">
    <source>
        <dbReference type="ARBA" id="ARBA00023157"/>
    </source>
</evidence>
<gene>
    <name evidence="11" type="primary">LOC115471034</name>
</gene>
<dbReference type="AlphaFoldDB" id="A0A6P7Y6H3"/>
<evidence type="ECO:0000313" key="11">
    <source>
        <dbReference type="RefSeq" id="XP_030060563.1"/>
    </source>
</evidence>
<dbReference type="InParanoid" id="A0A6P7Y6H3"/>
<feature type="disulfide bond" evidence="7">
    <location>
        <begin position="739"/>
        <end position="803"/>
    </location>
</feature>
<dbReference type="SUPFAM" id="SSF56487">
    <property type="entry name" value="SRCR-like"/>
    <property type="match status" value="7"/>
</dbReference>
<feature type="disulfide bond" evidence="7">
    <location>
        <begin position="82"/>
        <end position="143"/>
    </location>
</feature>
<name>A0A6P7Y6H3_9AMPH</name>
<keyword evidence="2" id="KW-0964">Secreted</keyword>
<evidence type="ECO:0000256" key="1">
    <source>
        <dbReference type="ARBA" id="ARBA00004613"/>
    </source>
</evidence>
<dbReference type="PANTHER" id="PTHR48071:SF15">
    <property type="entry name" value="SRCR DOMAIN-CONTAINING PROTEIN"/>
    <property type="match status" value="1"/>
</dbReference>
<proteinExistence type="predicted"/>
<dbReference type="Pfam" id="PF00530">
    <property type="entry name" value="SRCR"/>
    <property type="match status" value="7"/>
</dbReference>
<dbReference type="FunFam" id="3.10.250.10:FF:000003">
    <property type="entry name" value="Deleted in malignant brain tumors 1"/>
    <property type="match status" value="7"/>
</dbReference>
<dbReference type="GO" id="GO:0005615">
    <property type="term" value="C:extracellular space"/>
    <property type="evidence" value="ECO:0007669"/>
    <property type="project" value="TreeGrafter"/>
</dbReference>
<feature type="disulfide bond" evidence="7">
    <location>
        <begin position="291"/>
        <end position="355"/>
    </location>
</feature>
<feature type="domain" description="SRCR" evidence="9">
    <location>
        <begin position="266"/>
        <end position="366"/>
    </location>
</feature>
<feature type="disulfide bond" evidence="7">
    <location>
        <begin position="69"/>
        <end position="133"/>
    </location>
</feature>
<feature type="disulfide bond" evidence="7">
    <location>
        <begin position="559"/>
        <end position="569"/>
    </location>
</feature>
<dbReference type="SMART" id="SM00202">
    <property type="entry name" value="SR"/>
    <property type="match status" value="7"/>
</dbReference>
<feature type="disulfide bond" evidence="7">
    <location>
        <begin position="640"/>
        <end position="701"/>
    </location>
</feature>
<feature type="domain" description="SRCR" evidence="9">
    <location>
        <begin position="378"/>
        <end position="478"/>
    </location>
</feature>
<dbReference type="PRINTS" id="PR00258">
    <property type="entry name" value="SPERACTRCPTR"/>
</dbReference>
<feature type="domain" description="SRCR" evidence="9">
    <location>
        <begin position="714"/>
        <end position="814"/>
    </location>
</feature>
<feature type="domain" description="SRCR" evidence="9">
    <location>
        <begin position="44"/>
        <end position="144"/>
    </location>
</feature>
<evidence type="ECO:0000256" key="6">
    <source>
        <dbReference type="ARBA" id="ARBA00023180"/>
    </source>
</evidence>
<feature type="disulfide bond" evidence="7">
    <location>
        <begin position="671"/>
        <end position="681"/>
    </location>
</feature>
<evidence type="ECO:0000256" key="7">
    <source>
        <dbReference type="PROSITE-ProRule" id="PRU00196"/>
    </source>
</evidence>
<feature type="disulfide bond" evidence="7">
    <location>
        <begin position="223"/>
        <end position="233"/>
    </location>
</feature>
<feature type="disulfide bond" evidence="7">
    <location>
        <begin position="783"/>
        <end position="793"/>
    </location>
</feature>
<feature type="disulfide bond" evidence="7">
    <location>
        <begin position="179"/>
        <end position="243"/>
    </location>
</feature>
<keyword evidence="10" id="KW-1185">Reference proteome</keyword>
<feature type="domain" description="SRCR" evidence="9">
    <location>
        <begin position="602"/>
        <end position="702"/>
    </location>
</feature>
<organism evidence="10 11">
    <name type="scientific">Microcaecilia unicolor</name>
    <dbReference type="NCBI Taxonomy" id="1415580"/>
    <lineage>
        <taxon>Eukaryota</taxon>
        <taxon>Metazoa</taxon>
        <taxon>Chordata</taxon>
        <taxon>Craniata</taxon>
        <taxon>Vertebrata</taxon>
        <taxon>Euteleostomi</taxon>
        <taxon>Amphibia</taxon>
        <taxon>Gymnophiona</taxon>
        <taxon>Siphonopidae</taxon>
        <taxon>Microcaecilia</taxon>
    </lineage>
</organism>
<dbReference type="GO" id="GO:0031638">
    <property type="term" value="P:zymogen activation"/>
    <property type="evidence" value="ECO:0007669"/>
    <property type="project" value="TreeGrafter"/>
</dbReference>
<keyword evidence="6" id="KW-0325">Glycoprotein</keyword>
<feature type="chain" id="PRO_5028102203" evidence="8">
    <location>
        <begin position="23"/>
        <end position="815"/>
    </location>
</feature>
<dbReference type="GO" id="GO:0005886">
    <property type="term" value="C:plasma membrane"/>
    <property type="evidence" value="ECO:0007669"/>
    <property type="project" value="TreeGrafter"/>
</dbReference>
<reference evidence="11" key="1">
    <citation type="submission" date="2025-08" db="UniProtKB">
        <authorList>
            <consortium name="RefSeq"/>
        </authorList>
    </citation>
    <scope>IDENTIFICATION</scope>
</reference>
<feature type="disulfide bond" evidence="7">
    <location>
        <begin position="627"/>
        <end position="691"/>
    </location>
</feature>
<evidence type="ECO:0000256" key="4">
    <source>
        <dbReference type="ARBA" id="ARBA00022737"/>
    </source>
</evidence>
<dbReference type="OrthoDB" id="536948at2759"/>
<dbReference type="PROSITE" id="PS00420">
    <property type="entry name" value="SRCR_1"/>
    <property type="match status" value="5"/>
</dbReference>